<dbReference type="Proteomes" id="UP000198836">
    <property type="component" value="Unassembled WGS sequence"/>
</dbReference>
<name>A0A1I0TSS0_9SPHI</name>
<evidence type="ECO:0000313" key="1">
    <source>
        <dbReference type="EMBL" id="SFA54835.1"/>
    </source>
</evidence>
<sequence>MDLKEKSNSPDYLKNLKEDIAECYRNGNTIEAYLRNEFGITDIMKSEFPDLKDKNVEDFDFNRVRGNTKLMQGKITTYKQAQEMLDKVLNFKMPAVVDARLQNI</sequence>
<protein>
    <submittedName>
        <fullName evidence="1">Uncharacterized protein</fullName>
    </submittedName>
</protein>
<dbReference type="EMBL" id="FOJM01000014">
    <property type="protein sequence ID" value="SFA54835.1"/>
    <property type="molecule type" value="Genomic_DNA"/>
</dbReference>
<keyword evidence="2" id="KW-1185">Reference proteome</keyword>
<dbReference type="RefSeq" id="WP_090985709.1">
    <property type="nucleotide sequence ID" value="NZ_FOJM01000014.1"/>
</dbReference>
<proteinExistence type="predicted"/>
<gene>
    <name evidence="1" type="ORF">SAMN04488511_11423</name>
</gene>
<organism evidence="1 2">
    <name type="scientific">Pedobacter suwonensis</name>
    <dbReference type="NCBI Taxonomy" id="332999"/>
    <lineage>
        <taxon>Bacteria</taxon>
        <taxon>Pseudomonadati</taxon>
        <taxon>Bacteroidota</taxon>
        <taxon>Sphingobacteriia</taxon>
        <taxon>Sphingobacteriales</taxon>
        <taxon>Sphingobacteriaceae</taxon>
        <taxon>Pedobacter</taxon>
    </lineage>
</organism>
<accession>A0A1I0TSS0</accession>
<dbReference type="OrthoDB" id="9993775at2"/>
<reference evidence="2" key="1">
    <citation type="submission" date="2016-10" db="EMBL/GenBank/DDBJ databases">
        <authorList>
            <person name="Varghese N."/>
            <person name="Submissions S."/>
        </authorList>
    </citation>
    <scope>NUCLEOTIDE SEQUENCE [LARGE SCALE GENOMIC DNA]</scope>
    <source>
        <strain evidence="2">DSM 18130</strain>
    </source>
</reference>
<dbReference type="AlphaFoldDB" id="A0A1I0TSS0"/>
<evidence type="ECO:0000313" key="2">
    <source>
        <dbReference type="Proteomes" id="UP000198836"/>
    </source>
</evidence>